<sequence>MLCKTTLYRLFIAACFMVACLVLPVTKANAQDNSNIKKLIGIAEDYRTRMPAEKLYLHLDRPYYTTYDTLWFKAYLFNASTYSASKQSAKVYVELVNDSSRVVNRFAIPMHSGLGEGYLALDERVPDGTYTLRAYTQWMQNFGEDVFFSKQFYVGKPADQGSWLISEQHQLKTTADGNQINLALRLSSLSKAVIPYRDIEVRLLEGKKTAFKGNFLTNDAGTTEASFNISPKTDTRKLSLQITDKLTKNKYSIPFYPGGQMQDIDLQFMPEGGNLVAGLPSRVGFKAIGEDGLGIDIKGIVKDRSGAQVAAFSSAHNGMGSFNITPQPNEIYTAEYILNNVKHIATLPAASAAGISLKVDNLSSPDSVFADIVATKDAPIVNQRYNLMVQSAGGVYMGVSFKSLSGPNTVRLAKSGFMSGIVSFTLMNEANRPVAQRRVFIDQHDRLNLEINASQNSFLPKDSVAISLNVRDASGQPAIGSFSASITDDSYITNTPDADNIVSCLLLTSELKGHVENPAWYLAGNSAEKAAALDNLMLTQGWAGFDWAQAVLPVKEPAFKPEPNNRLTGNLRNLFNKPVKDAKLNFFTVSKKYGVLVMDTISNAKGEFAFENLPIFDTISYTLRVNNKKDKASGATINLDLFKPADVTANNIRLNPWYLNLNDSLMRGYFNRPQAPRYQGIDMSEVKGKLLKEVKIKADKPAVSIAGYSGFVTKEIFEKELIEAGKTTLFDLLSRKYRNFGIGYLYAESALSKPLMHTEPSLVMGISKVAEVVVDSTNTCIVAGICTTIDPPSDAQTAIDFVKTIGADDVKSIRIVEGLKLFIVVTTRGGHGYFTKSSHNVLAYRPVPYCLPKQFYRPKYSVSNTAINTPRPTLHWEPNLVTDKKGKATLSFFAADKPGRYTVTIEGTDMQGNFGRQTTSISIAAQAAAAGKTEAAK</sequence>
<organism evidence="2 3">
    <name type="scientific">Mucilaginibacter pedocola</name>
    <dbReference type="NCBI Taxonomy" id="1792845"/>
    <lineage>
        <taxon>Bacteria</taxon>
        <taxon>Pseudomonadati</taxon>
        <taxon>Bacteroidota</taxon>
        <taxon>Sphingobacteriia</taxon>
        <taxon>Sphingobacteriales</taxon>
        <taxon>Sphingobacteriaceae</taxon>
        <taxon>Mucilaginibacter</taxon>
    </lineage>
</organism>
<proteinExistence type="predicted"/>
<feature type="chain" id="PRO_5013159692" description="Macroglobulin domain-containing protein" evidence="1">
    <location>
        <begin position="31"/>
        <end position="937"/>
    </location>
</feature>
<dbReference type="Gene3D" id="2.60.40.1930">
    <property type="match status" value="1"/>
</dbReference>
<dbReference type="EMBL" id="MBTF01000013">
    <property type="protein sequence ID" value="OOQ59385.1"/>
    <property type="molecule type" value="Genomic_DNA"/>
</dbReference>
<dbReference type="OrthoDB" id="609485at2"/>
<evidence type="ECO:0000256" key="1">
    <source>
        <dbReference type="SAM" id="SignalP"/>
    </source>
</evidence>
<evidence type="ECO:0008006" key="4">
    <source>
        <dbReference type="Google" id="ProtNLM"/>
    </source>
</evidence>
<dbReference type="PROSITE" id="PS51257">
    <property type="entry name" value="PROKAR_LIPOPROTEIN"/>
    <property type="match status" value="1"/>
</dbReference>
<dbReference type="RefSeq" id="WP_078348711.1">
    <property type="nucleotide sequence ID" value="NZ_MBTF01000013.1"/>
</dbReference>
<dbReference type="AlphaFoldDB" id="A0A1S9PEK5"/>
<feature type="signal peptide" evidence="1">
    <location>
        <begin position="1"/>
        <end position="30"/>
    </location>
</feature>
<dbReference type="Proteomes" id="UP000189739">
    <property type="component" value="Unassembled WGS sequence"/>
</dbReference>
<dbReference type="STRING" id="1792845.BC343_28255"/>
<keyword evidence="3" id="KW-1185">Reference proteome</keyword>
<evidence type="ECO:0000313" key="2">
    <source>
        <dbReference type="EMBL" id="OOQ59385.1"/>
    </source>
</evidence>
<name>A0A1S9PEK5_9SPHI</name>
<accession>A0A1S9PEK5</accession>
<keyword evidence="1" id="KW-0732">Signal</keyword>
<protein>
    <recommendedName>
        <fullName evidence="4">Macroglobulin domain-containing protein</fullName>
    </recommendedName>
</protein>
<gene>
    <name evidence="2" type="ORF">BC343_28255</name>
</gene>
<comment type="caution">
    <text evidence="2">The sequence shown here is derived from an EMBL/GenBank/DDBJ whole genome shotgun (WGS) entry which is preliminary data.</text>
</comment>
<reference evidence="2 3" key="1">
    <citation type="submission" date="2016-07" db="EMBL/GenBank/DDBJ databases">
        <title>Genomic analysis of zinc-resistant bacterium Mucilaginibacter pedocola TBZ30.</title>
        <authorList>
            <person name="Huang J."/>
            <person name="Tang J."/>
        </authorList>
    </citation>
    <scope>NUCLEOTIDE SEQUENCE [LARGE SCALE GENOMIC DNA]</scope>
    <source>
        <strain evidence="2 3">TBZ30</strain>
    </source>
</reference>
<evidence type="ECO:0000313" key="3">
    <source>
        <dbReference type="Proteomes" id="UP000189739"/>
    </source>
</evidence>